<evidence type="ECO:0000256" key="5">
    <source>
        <dbReference type="ARBA" id="ARBA00019465"/>
    </source>
</evidence>
<dbReference type="STRING" id="872965.SE16_12045"/>
<feature type="domain" description="Ketopantoate reductase C-terminal" evidence="13">
    <location>
        <begin position="192"/>
        <end position="316"/>
    </location>
</feature>
<dbReference type="Proteomes" id="UP000037784">
    <property type="component" value="Unassembled WGS sequence"/>
</dbReference>
<comment type="caution">
    <text evidence="14">The sequence shown here is derived from an EMBL/GenBank/DDBJ whole genome shotgun (WGS) entry which is preliminary data.</text>
</comment>
<evidence type="ECO:0000259" key="12">
    <source>
        <dbReference type="Pfam" id="PF02558"/>
    </source>
</evidence>
<dbReference type="SUPFAM" id="SSF51735">
    <property type="entry name" value="NAD(P)-binding Rossmann-fold domains"/>
    <property type="match status" value="1"/>
</dbReference>
<comment type="function">
    <text evidence="1 11">Catalyzes the NADPH-dependent reduction of ketopantoate into pantoic acid.</text>
</comment>
<dbReference type="InterPro" id="IPR036291">
    <property type="entry name" value="NAD(P)-bd_dom_sf"/>
</dbReference>
<evidence type="ECO:0000256" key="9">
    <source>
        <dbReference type="ARBA" id="ARBA00032024"/>
    </source>
</evidence>
<comment type="pathway">
    <text evidence="2 11">Cofactor biosynthesis; (R)-pantothenate biosynthesis; (R)-pantoate from 3-methyl-2-oxobutanoate: step 2/2.</text>
</comment>
<dbReference type="PANTHER" id="PTHR43765">
    <property type="entry name" value="2-DEHYDROPANTOATE 2-REDUCTASE-RELATED"/>
    <property type="match status" value="1"/>
</dbReference>
<evidence type="ECO:0000256" key="7">
    <source>
        <dbReference type="ARBA" id="ARBA00022857"/>
    </source>
</evidence>
<keyword evidence="7 11" id="KW-0521">NADP</keyword>
<evidence type="ECO:0000313" key="14">
    <source>
        <dbReference type="EMBL" id="GAP62618.1"/>
    </source>
</evidence>
<dbReference type="UniPathway" id="UPA00028">
    <property type="reaction ID" value="UER00004"/>
</dbReference>
<dbReference type="EMBL" id="BBZA01000068">
    <property type="protein sequence ID" value="GAP62618.1"/>
    <property type="molecule type" value="Genomic_DNA"/>
</dbReference>
<evidence type="ECO:0000256" key="11">
    <source>
        <dbReference type="RuleBase" id="RU362068"/>
    </source>
</evidence>
<evidence type="ECO:0000256" key="8">
    <source>
        <dbReference type="ARBA" id="ARBA00023002"/>
    </source>
</evidence>
<dbReference type="AlphaFoldDB" id="A0A0M9UC68"/>
<evidence type="ECO:0000256" key="6">
    <source>
        <dbReference type="ARBA" id="ARBA00022655"/>
    </source>
</evidence>
<protein>
    <recommendedName>
        <fullName evidence="5 11">2-dehydropantoate 2-reductase</fullName>
        <ecNumber evidence="4 11">1.1.1.169</ecNumber>
    </recommendedName>
    <alternativeName>
        <fullName evidence="9 11">Ketopantoate reductase</fullName>
    </alternativeName>
</protein>
<comment type="catalytic activity">
    <reaction evidence="10 11">
        <text>(R)-pantoate + NADP(+) = 2-dehydropantoate + NADPH + H(+)</text>
        <dbReference type="Rhea" id="RHEA:16233"/>
        <dbReference type="ChEBI" id="CHEBI:11561"/>
        <dbReference type="ChEBI" id="CHEBI:15378"/>
        <dbReference type="ChEBI" id="CHEBI:15980"/>
        <dbReference type="ChEBI" id="CHEBI:57783"/>
        <dbReference type="ChEBI" id="CHEBI:58349"/>
        <dbReference type="EC" id="1.1.1.169"/>
    </reaction>
</comment>
<dbReference type="Pfam" id="PF08546">
    <property type="entry name" value="ApbA_C"/>
    <property type="match status" value="1"/>
</dbReference>
<dbReference type="InterPro" id="IPR013328">
    <property type="entry name" value="6PGD_dom2"/>
</dbReference>
<dbReference type="NCBIfam" id="TIGR00745">
    <property type="entry name" value="apbA_panE"/>
    <property type="match status" value="1"/>
</dbReference>
<dbReference type="GO" id="GO:0008677">
    <property type="term" value="F:2-dehydropantoate 2-reductase activity"/>
    <property type="evidence" value="ECO:0007669"/>
    <property type="project" value="UniProtKB-EC"/>
</dbReference>
<evidence type="ECO:0000313" key="15">
    <source>
        <dbReference type="Proteomes" id="UP000037784"/>
    </source>
</evidence>
<dbReference type="EC" id="1.1.1.169" evidence="4 11"/>
<evidence type="ECO:0000256" key="10">
    <source>
        <dbReference type="ARBA" id="ARBA00048793"/>
    </source>
</evidence>
<dbReference type="Gene3D" id="1.10.1040.10">
    <property type="entry name" value="N-(1-d-carboxylethyl)-l-norvaline Dehydrogenase, domain 2"/>
    <property type="match status" value="1"/>
</dbReference>
<keyword evidence="8 11" id="KW-0560">Oxidoreductase</keyword>
<sequence length="334" mass="36158">MHEPPWRTTMRIAVIGAGAMGSLFGGLLATHPDNDVWLVDPWIEHISTIKEEGLTLITHEGEPLLLRVNATTDPDEVRDHGGLVDMALIFVKSYATARAARQAARILAPDGLVLTLQNGLGNREAIAEVVGEARVVQGVTSHGASVLGPGRVRHAGTGETFLSPPTPEMRPRVEAIADMFAQVGIDTRVIDDLQTLLWSKLIVNVGINALTAILRVHNGVLTRYDICREMVARAVDEAVAVANALGIQLPYDEPVRHVLDVAWRTGANRSSMLTDILRGTPTEIDAINGVVVREGDRLGIPTPFNEALVLLIKGLEATADERIEETLPYKPTML</sequence>
<keyword evidence="15" id="KW-1185">Reference proteome</keyword>
<organism evidence="14 15">
    <name type="scientific">Ardenticatena maritima</name>
    <dbReference type="NCBI Taxonomy" id="872965"/>
    <lineage>
        <taxon>Bacteria</taxon>
        <taxon>Bacillati</taxon>
        <taxon>Chloroflexota</taxon>
        <taxon>Ardenticatenia</taxon>
        <taxon>Ardenticatenales</taxon>
        <taxon>Ardenticatenaceae</taxon>
        <taxon>Ardenticatena</taxon>
    </lineage>
</organism>
<dbReference type="PANTHER" id="PTHR43765:SF2">
    <property type="entry name" value="2-DEHYDROPANTOATE 2-REDUCTASE"/>
    <property type="match status" value="1"/>
</dbReference>
<dbReference type="GO" id="GO:0050661">
    <property type="term" value="F:NADP binding"/>
    <property type="evidence" value="ECO:0007669"/>
    <property type="project" value="TreeGrafter"/>
</dbReference>
<accession>A0A0M9UC68</accession>
<evidence type="ECO:0000256" key="1">
    <source>
        <dbReference type="ARBA" id="ARBA00002919"/>
    </source>
</evidence>
<gene>
    <name evidence="14" type="primary">panE</name>
    <name evidence="14" type="ORF">ARMA_1041</name>
</gene>
<dbReference type="FunFam" id="1.10.1040.10:FF:000017">
    <property type="entry name" value="2-dehydropantoate 2-reductase"/>
    <property type="match status" value="1"/>
</dbReference>
<dbReference type="Pfam" id="PF02558">
    <property type="entry name" value="ApbA"/>
    <property type="match status" value="1"/>
</dbReference>
<dbReference type="GO" id="GO:0015940">
    <property type="term" value="P:pantothenate biosynthetic process"/>
    <property type="evidence" value="ECO:0007669"/>
    <property type="project" value="UniProtKB-UniPathway"/>
</dbReference>
<dbReference type="GO" id="GO:0005737">
    <property type="term" value="C:cytoplasm"/>
    <property type="evidence" value="ECO:0007669"/>
    <property type="project" value="TreeGrafter"/>
</dbReference>
<dbReference type="InterPro" id="IPR008927">
    <property type="entry name" value="6-PGluconate_DH-like_C_sf"/>
</dbReference>
<evidence type="ECO:0000256" key="3">
    <source>
        <dbReference type="ARBA" id="ARBA00007870"/>
    </source>
</evidence>
<reference evidence="15" key="2">
    <citation type="submission" date="2015-08" db="EMBL/GenBank/DDBJ databases">
        <title>Draft Genome Sequence of a Heterotrophic Facultative Anaerobic Bacterium Ardenticatena maritima Strain 110S.</title>
        <authorList>
            <person name="Kawaichi S."/>
            <person name="Yoshida T."/>
            <person name="Sako Y."/>
            <person name="Nakamura R."/>
        </authorList>
    </citation>
    <scope>NUCLEOTIDE SEQUENCE [LARGE SCALE GENOMIC DNA]</scope>
    <source>
        <strain evidence="15">110S</strain>
    </source>
</reference>
<proteinExistence type="inferred from homology"/>
<dbReference type="InterPro" id="IPR013332">
    <property type="entry name" value="KPR_N"/>
</dbReference>
<comment type="similarity">
    <text evidence="3 11">Belongs to the ketopantoate reductase family.</text>
</comment>
<dbReference type="InterPro" id="IPR013752">
    <property type="entry name" value="KPA_reductase"/>
</dbReference>
<reference evidence="14 15" key="1">
    <citation type="journal article" date="2015" name="Genome Announc.">
        <title>Draft Genome Sequence of a Heterotrophic Facultative Anaerobic Thermophilic Bacterium, Ardenticatena maritima Strain 110ST.</title>
        <authorList>
            <person name="Kawaichi S."/>
            <person name="Yoshida T."/>
            <person name="Sako Y."/>
            <person name="Nakamura R."/>
        </authorList>
    </citation>
    <scope>NUCLEOTIDE SEQUENCE [LARGE SCALE GENOMIC DNA]</scope>
    <source>
        <strain evidence="14 15">110S</strain>
    </source>
</reference>
<evidence type="ECO:0000256" key="2">
    <source>
        <dbReference type="ARBA" id="ARBA00004994"/>
    </source>
</evidence>
<dbReference type="Gene3D" id="3.40.50.720">
    <property type="entry name" value="NAD(P)-binding Rossmann-like Domain"/>
    <property type="match status" value="1"/>
</dbReference>
<dbReference type="SUPFAM" id="SSF48179">
    <property type="entry name" value="6-phosphogluconate dehydrogenase C-terminal domain-like"/>
    <property type="match status" value="1"/>
</dbReference>
<dbReference type="InterPro" id="IPR003710">
    <property type="entry name" value="ApbA"/>
</dbReference>
<dbReference type="InParanoid" id="A0A0M9UC68"/>
<keyword evidence="6 11" id="KW-0566">Pantothenate biosynthesis</keyword>
<dbReference type="InterPro" id="IPR050838">
    <property type="entry name" value="Ketopantoate_reductase"/>
</dbReference>
<name>A0A0M9UC68_9CHLR</name>
<dbReference type="FunCoup" id="A0A0M9UC68">
    <property type="interactions" value="102"/>
</dbReference>
<evidence type="ECO:0000256" key="4">
    <source>
        <dbReference type="ARBA" id="ARBA00013014"/>
    </source>
</evidence>
<feature type="domain" description="Ketopantoate reductase N-terminal" evidence="12">
    <location>
        <begin position="12"/>
        <end position="164"/>
    </location>
</feature>
<evidence type="ECO:0000259" key="13">
    <source>
        <dbReference type="Pfam" id="PF08546"/>
    </source>
</evidence>